<dbReference type="GO" id="GO:0016020">
    <property type="term" value="C:membrane"/>
    <property type="evidence" value="ECO:0007669"/>
    <property type="project" value="TreeGrafter"/>
</dbReference>
<keyword evidence="8" id="KW-0732">Signal</keyword>
<evidence type="ECO:0000259" key="9">
    <source>
        <dbReference type="Pfam" id="PF01435"/>
    </source>
</evidence>
<keyword evidence="7" id="KW-0802">TPR repeat</keyword>
<feature type="repeat" description="TPR" evidence="7">
    <location>
        <begin position="306"/>
        <end position="339"/>
    </location>
</feature>
<dbReference type="Pfam" id="PF01435">
    <property type="entry name" value="Peptidase_M48"/>
    <property type="match status" value="1"/>
</dbReference>
<comment type="cofactor">
    <cofactor evidence="1">
        <name>Zn(2+)</name>
        <dbReference type="ChEBI" id="CHEBI:29105"/>
    </cofactor>
</comment>
<dbReference type="Gene3D" id="1.25.40.10">
    <property type="entry name" value="Tetratricopeptide repeat domain"/>
    <property type="match status" value="1"/>
</dbReference>
<evidence type="ECO:0000313" key="10">
    <source>
        <dbReference type="EMBL" id="SDF86397.1"/>
    </source>
</evidence>
<evidence type="ECO:0000256" key="2">
    <source>
        <dbReference type="ARBA" id="ARBA00022670"/>
    </source>
</evidence>
<evidence type="ECO:0000313" key="11">
    <source>
        <dbReference type="Proteomes" id="UP000182284"/>
    </source>
</evidence>
<dbReference type="Proteomes" id="UP000182284">
    <property type="component" value="Unassembled WGS sequence"/>
</dbReference>
<evidence type="ECO:0000256" key="6">
    <source>
        <dbReference type="ARBA" id="ARBA00023049"/>
    </source>
</evidence>
<dbReference type="GO" id="GO:0051603">
    <property type="term" value="P:proteolysis involved in protein catabolic process"/>
    <property type="evidence" value="ECO:0007669"/>
    <property type="project" value="TreeGrafter"/>
</dbReference>
<feature type="domain" description="Peptidase M48" evidence="9">
    <location>
        <begin position="32"/>
        <end position="226"/>
    </location>
</feature>
<feature type="signal peptide" evidence="8">
    <location>
        <begin position="1"/>
        <end position="27"/>
    </location>
</feature>
<evidence type="ECO:0000256" key="1">
    <source>
        <dbReference type="ARBA" id="ARBA00001947"/>
    </source>
</evidence>
<organism evidence="10 11">
    <name type="scientific">Celeribacter baekdonensis</name>
    <dbReference type="NCBI Taxonomy" id="875171"/>
    <lineage>
        <taxon>Bacteria</taxon>
        <taxon>Pseudomonadati</taxon>
        <taxon>Pseudomonadota</taxon>
        <taxon>Alphaproteobacteria</taxon>
        <taxon>Rhodobacterales</taxon>
        <taxon>Roseobacteraceae</taxon>
        <taxon>Celeribacter</taxon>
    </lineage>
</organism>
<dbReference type="SUPFAM" id="SSF48452">
    <property type="entry name" value="TPR-like"/>
    <property type="match status" value="1"/>
</dbReference>
<gene>
    <name evidence="10" type="ORF">SAMN04488117_10855</name>
</gene>
<keyword evidence="4" id="KW-0378">Hydrolase</keyword>
<keyword evidence="3" id="KW-0479">Metal-binding</keyword>
<evidence type="ECO:0000256" key="5">
    <source>
        <dbReference type="ARBA" id="ARBA00022833"/>
    </source>
</evidence>
<keyword evidence="6" id="KW-0482">Metalloprotease</keyword>
<sequence>MRQMMRQAVTICVAVLVMLCLPLSAWAKGILRDPDIEYALNRLAGPIFDAAGLSATRMKIVIIHDDQPNAFVADTSHVFLHSGLLLRLDTAAEVQAVIAHEVAHITGGHIIRRQANMKNASTAAALGMLLSGAVVAATGNGEAAAGIAMGVTGSAQRVLFGHTRAEEASADQAGIRYMARAGIPPQAMLDVLEMFRGQEVLSESRQDPYARTHPLTRERLRALKGYAAASKLTANPDPEANYWYARARGKLEAFIRPPAYTLRRVSASDGSDIALMRRAVALHRVPKPKEAMATMARLVALRPKDPYYAELQGQILLESRQFDAAVAAYRRAAQMAPSEAQIQAGLGRALLATTNKANLPAAIKALEAARARDGYDPALLRHLASAYAQSGQDAMAALNASEAHVMRGDCKAAMSLAQRATAALGHGSVGWNRAQDVVNACETALKRR</sequence>
<evidence type="ECO:0000256" key="7">
    <source>
        <dbReference type="PROSITE-ProRule" id="PRU00339"/>
    </source>
</evidence>
<accession>A0A1G7PJH1</accession>
<dbReference type="GO" id="GO:0004222">
    <property type="term" value="F:metalloendopeptidase activity"/>
    <property type="evidence" value="ECO:0007669"/>
    <property type="project" value="InterPro"/>
</dbReference>
<dbReference type="RefSeq" id="WP_074645893.1">
    <property type="nucleotide sequence ID" value="NZ_FNBL01000008.1"/>
</dbReference>
<feature type="chain" id="PRO_5010190415" evidence="8">
    <location>
        <begin position="28"/>
        <end position="448"/>
    </location>
</feature>
<protein>
    <submittedName>
        <fullName evidence="10">Putative Zn-dependent protease, contains TPR repeats</fullName>
    </submittedName>
</protein>
<dbReference type="InterPro" id="IPR001915">
    <property type="entry name" value="Peptidase_M48"/>
</dbReference>
<evidence type="ECO:0000256" key="8">
    <source>
        <dbReference type="SAM" id="SignalP"/>
    </source>
</evidence>
<name>A0A1G7PJH1_9RHOB</name>
<keyword evidence="2 10" id="KW-0645">Protease</keyword>
<dbReference type="CDD" id="cd07324">
    <property type="entry name" value="M48C_Oma1-like"/>
    <property type="match status" value="1"/>
</dbReference>
<dbReference type="InterPro" id="IPR051156">
    <property type="entry name" value="Mito/Outer_Membr_Metalloprot"/>
</dbReference>
<reference evidence="10 11" key="1">
    <citation type="submission" date="2016-10" db="EMBL/GenBank/DDBJ databases">
        <authorList>
            <person name="de Groot N.N."/>
        </authorList>
    </citation>
    <scope>NUCLEOTIDE SEQUENCE [LARGE SCALE GENOMIC DNA]</scope>
    <source>
        <strain evidence="10 11">DSM 27375</strain>
    </source>
</reference>
<dbReference type="PROSITE" id="PS50005">
    <property type="entry name" value="TPR"/>
    <property type="match status" value="1"/>
</dbReference>
<dbReference type="GO" id="GO:0046872">
    <property type="term" value="F:metal ion binding"/>
    <property type="evidence" value="ECO:0007669"/>
    <property type="project" value="UniProtKB-KW"/>
</dbReference>
<evidence type="ECO:0000256" key="3">
    <source>
        <dbReference type="ARBA" id="ARBA00022723"/>
    </source>
</evidence>
<dbReference type="OrthoDB" id="9814887at2"/>
<dbReference type="PANTHER" id="PTHR22726">
    <property type="entry name" value="METALLOENDOPEPTIDASE OMA1"/>
    <property type="match status" value="1"/>
</dbReference>
<keyword evidence="5" id="KW-0862">Zinc</keyword>
<proteinExistence type="predicted"/>
<dbReference type="PANTHER" id="PTHR22726:SF1">
    <property type="entry name" value="METALLOENDOPEPTIDASE OMA1, MITOCHONDRIAL"/>
    <property type="match status" value="1"/>
</dbReference>
<dbReference type="AlphaFoldDB" id="A0A1G7PJH1"/>
<dbReference type="InterPro" id="IPR011990">
    <property type="entry name" value="TPR-like_helical_dom_sf"/>
</dbReference>
<evidence type="ECO:0000256" key="4">
    <source>
        <dbReference type="ARBA" id="ARBA00022801"/>
    </source>
</evidence>
<dbReference type="InterPro" id="IPR019734">
    <property type="entry name" value="TPR_rpt"/>
</dbReference>
<dbReference type="Gene3D" id="3.30.2010.10">
    <property type="entry name" value="Metalloproteases ('zincins'), catalytic domain"/>
    <property type="match status" value="1"/>
</dbReference>
<dbReference type="EMBL" id="FNBL01000008">
    <property type="protein sequence ID" value="SDF86397.1"/>
    <property type="molecule type" value="Genomic_DNA"/>
</dbReference>